<dbReference type="Pfam" id="PF02225">
    <property type="entry name" value="PA"/>
    <property type="match status" value="1"/>
</dbReference>
<keyword evidence="4 7" id="KW-0378">Hydrolase</keyword>
<dbReference type="PROSITE" id="PS00136">
    <property type="entry name" value="SUBTILASE_ASP"/>
    <property type="match status" value="1"/>
</dbReference>
<dbReference type="Pfam" id="PF17963">
    <property type="entry name" value="Big_9"/>
    <property type="match status" value="1"/>
</dbReference>
<evidence type="ECO:0000313" key="12">
    <source>
        <dbReference type="Proteomes" id="UP000439994"/>
    </source>
</evidence>
<dbReference type="InterPro" id="IPR000209">
    <property type="entry name" value="Peptidase_S8/S53_dom"/>
</dbReference>
<dbReference type="InterPro" id="IPR046450">
    <property type="entry name" value="PA_dom_sf"/>
</dbReference>
<evidence type="ECO:0000256" key="5">
    <source>
        <dbReference type="ARBA" id="ARBA00022825"/>
    </source>
</evidence>
<dbReference type="InterPro" id="IPR003137">
    <property type="entry name" value="PA_domain"/>
</dbReference>
<keyword evidence="5 7" id="KW-0720">Serine protease</keyword>
<dbReference type="PROSITE" id="PS50268">
    <property type="entry name" value="CADHERIN_2"/>
    <property type="match status" value="1"/>
</dbReference>
<feature type="chain" id="PRO_5027031004" evidence="9">
    <location>
        <begin position="40"/>
        <end position="1324"/>
    </location>
</feature>
<dbReference type="PANTHER" id="PTHR10795">
    <property type="entry name" value="PROPROTEIN CONVERTASE SUBTILISIN/KEXIN"/>
    <property type="match status" value="1"/>
</dbReference>
<feature type="active site" description="Charge relay system" evidence="6 7">
    <location>
        <position position="208"/>
    </location>
</feature>
<dbReference type="Pfam" id="PF00082">
    <property type="entry name" value="Peptidase_S8"/>
    <property type="match status" value="1"/>
</dbReference>
<dbReference type="GO" id="GO:0006508">
    <property type="term" value="P:proteolysis"/>
    <property type="evidence" value="ECO:0007669"/>
    <property type="project" value="UniProtKB-KW"/>
</dbReference>
<evidence type="ECO:0000256" key="1">
    <source>
        <dbReference type="ARBA" id="ARBA00022525"/>
    </source>
</evidence>
<dbReference type="Gene3D" id="3.50.30.30">
    <property type="match status" value="1"/>
</dbReference>
<keyword evidence="12" id="KW-1185">Reference proteome</keyword>
<comment type="similarity">
    <text evidence="7 8">Belongs to the peptidase S8 family.</text>
</comment>
<dbReference type="InterPro" id="IPR045051">
    <property type="entry name" value="SBT"/>
</dbReference>
<evidence type="ECO:0000259" key="10">
    <source>
        <dbReference type="PROSITE" id="PS50268"/>
    </source>
</evidence>
<organism evidence="11 12">
    <name type="scientific">Psychrosphaera haliotis</name>
    <dbReference type="NCBI Taxonomy" id="555083"/>
    <lineage>
        <taxon>Bacteria</taxon>
        <taxon>Pseudomonadati</taxon>
        <taxon>Pseudomonadota</taxon>
        <taxon>Gammaproteobacteria</taxon>
        <taxon>Alteromonadales</taxon>
        <taxon>Pseudoalteromonadaceae</taxon>
        <taxon>Psychrosphaera</taxon>
    </lineage>
</organism>
<dbReference type="GO" id="GO:0007156">
    <property type="term" value="P:homophilic cell adhesion via plasma membrane adhesion molecules"/>
    <property type="evidence" value="ECO:0007669"/>
    <property type="project" value="InterPro"/>
</dbReference>
<evidence type="ECO:0000256" key="7">
    <source>
        <dbReference type="PROSITE-ProRule" id="PRU01240"/>
    </source>
</evidence>
<feature type="signal peptide" evidence="9">
    <location>
        <begin position="1"/>
        <end position="39"/>
    </location>
</feature>
<dbReference type="InterPro" id="IPR015500">
    <property type="entry name" value="Peptidase_S8_subtilisin-rel"/>
</dbReference>
<dbReference type="SUPFAM" id="SSF52743">
    <property type="entry name" value="Subtilisin-like"/>
    <property type="match status" value="1"/>
</dbReference>
<feature type="active site" description="Charge relay system" evidence="6 7">
    <location>
        <position position="591"/>
    </location>
</feature>
<evidence type="ECO:0000256" key="9">
    <source>
        <dbReference type="SAM" id="SignalP"/>
    </source>
</evidence>
<protein>
    <submittedName>
        <fullName evidence="11">S8 family serine peptidase</fullName>
    </submittedName>
</protein>
<evidence type="ECO:0000256" key="8">
    <source>
        <dbReference type="RuleBase" id="RU003355"/>
    </source>
</evidence>
<evidence type="ECO:0000256" key="4">
    <source>
        <dbReference type="ARBA" id="ARBA00022801"/>
    </source>
</evidence>
<dbReference type="GO" id="GO:0016020">
    <property type="term" value="C:membrane"/>
    <property type="evidence" value="ECO:0007669"/>
    <property type="project" value="InterPro"/>
</dbReference>
<accession>A0A6N8F7Q8</accession>
<dbReference type="EMBL" id="WOCD01000003">
    <property type="protein sequence ID" value="MUH72423.1"/>
    <property type="molecule type" value="Genomic_DNA"/>
</dbReference>
<evidence type="ECO:0000256" key="6">
    <source>
        <dbReference type="PIRSR" id="PIRSR615500-1"/>
    </source>
</evidence>
<evidence type="ECO:0000256" key="3">
    <source>
        <dbReference type="ARBA" id="ARBA00022729"/>
    </source>
</evidence>
<dbReference type="InterPro" id="IPR023827">
    <property type="entry name" value="Peptidase_S8_Asp-AS"/>
</dbReference>
<dbReference type="GO" id="GO:0004252">
    <property type="term" value="F:serine-type endopeptidase activity"/>
    <property type="evidence" value="ECO:0007669"/>
    <property type="project" value="UniProtKB-UniRule"/>
</dbReference>
<dbReference type="OrthoDB" id="614750at2"/>
<keyword evidence="2 7" id="KW-0645">Protease</keyword>
<dbReference type="PIRSF" id="PIRSF037898">
    <property type="entry name" value="Subtilisin_rel_Sputw3181_3341"/>
    <property type="match status" value="1"/>
</dbReference>
<reference evidence="11 12" key="1">
    <citation type="submission" date="2019-11" db="EMBL/GenBank/DDBJ databases">
        <title>P. haliotis isolates from Z. marina roots.</title>
        <authorList>
            <person name="Cohen M."/>
            <person name="Jospin G."/>
            <person name="Eisen J.A."/>
            <person name="Coil D.A."/>
        </authorList>
    </citation>
    <scope>NUCLEOTIDE SEQUENCE [LARGE SCALE GENOMIC DNA]</scope>
    <source>
        <strain evidence="11 12">UCD-MCMsp1aY</strain>
    </source>
</reference>
<dbReference type="InterPro" id="IPR002126">
    <property type="entry name" value="Cadherin-like_dom"/>
</dbReference>
<keyword evidence="1" id="KW-0964">Secreted</keyword>
<dbReference type="InterPro" id="IPR017312">
    <property type="entry name" value="Subtilisin_Alteromonadales"/>
</dbReference>
<proteinExistence type="inferred from homology"/>
<sequence>MQLEPKTNKSLSMNIKSNLPALGCALALFGFLNVSSATANQAQTDVKSKQSLIGKKEMAHKQRQTVKNKYIIQLDSTPLIQAKREATPVAKASSLSHSQATSRQVSSYRVMQQAQSRQRIDIKYAAVKKDKSAQVFAEYDFVLNGVALETNLSLEQVRALPNVKAAYPVETYSAKLDHALPLIKAYEAWDKVGGQSMAGKGIKIAIIDSGINPDNAMFRDSGMEAPASKATDDYCAEVPSFCNNKLITARFYPPASTDDDEFDSPQALSGHGSHVAGIATGREVVTDTGETVVGVAPGAYLMVYKALWGQDGNGDSAGLLGALNDAAKDGAHVINNSWGSDAGGSPNNSIYKTVFEELEASNIVVVSAAGNEGELGPKSIGCPGCIESGITVASTTTDIIAGYILEFGSNKAVSLPGEGFIDGTTFNARGVLASDEDQLGCSAWSAGSLTNRVAIVNRGTCTFSEKAGFAQQAGASAIVVINNVPGALVRMQLDDSVTIPAVFVSDVDGARILDFLDSNSSGSFSMNGRNETSSDPDLADIVSGFSSIGPNGDDGFIKPDMSAPGDLILSATSPDDEISIDLDYVYLGGTSMATPMVSGAAALLKQYDNDLTAVQIKNILINSVDNGVTDTTDTRLATAFETGSGRLNIERALELTTYAETPNLANNKCFILCRVSNKLITMSSTSDTWSGEVEMFSELAKGSVSPFVITLDADNQEADYTVNFELPLDAAPGWYFGQLVWTSSTGQTLTQAIAISQGDESSNKITLIQTGSGEGTESYRLETTNLTSENSFKVELDAIGGAEFDVDSVQSPLATSIEKATSSIVVNSNLAPGAFTVSNDLPIDIDLSDAALNSNLVVCSSGCDEFTFELPFEFEYFGESQSKLTVSENGLLIIGSSVSASSNLSNNRDVPAEAEVKGVVAPFWTDFDLDDASDSSAADTGGGSLYYLNYSDNGKEYLVIQWHEVQLWISDSQGFGADYWGVTDPNVAFTFQVIVEKGTDNIWFNYMDIQEQPNYYTVGLESPDSSIGYSYWFNGQGESAVTSATGGIIFDYQEAESLVVDFSINNVEFDSEFAVNDNVSVEEDGSVTVSVLDNDLTGDRAGIVSRVGDEGRLTNVFVNEDDFSIDSASLTLDSEPTKGTVTINSGKFTYEPNEDYFGTDSFDYSVTNSNGRKSTASVNVMVTPVNDAPVITALNVPSSITEGSTITLSATGFDVDSEIVFFWNLPDGFTTENTSGDFIVGQEIEVTYTSSNATSGVITVSITDGEVEVSEEATIKLNKQSVVAPVTTPAKKSGGSSSPMMILMVFALLFIKRAQLLNKLLIRK</sequence>
<dbReference type="Proteomes" id="UP000439994">
    <property type="component" value="Unassembled WGS sequence"/>
</dbReference>
<dbReference type="PROSITE" id="PS00138">
    <property type="entry name" value="SUBTILASE_SER"/>
    <property type="match status" value="1"/>
</dbReference>
<dbReference type="GO" id="GO:0005509">
    <property type="term" value="F:calcium ion binding"/>
    <property type="evidence" value="ECO:0007669"/>
    <property type="project" value="InterPro"/>
</dbReference>
<keyword evidence="3 9" id="KW-0732">Signal</keyword>
<dbReference type="Gene3D" id="2.60.40.3440">
    <property type="match status" value="1"/>
</dbReference>
<evidence type="ECO:0000256" key="2">
    <source>
        <dbReference type="ARBA" id="ARBA00022670"/>
    </source>
</evidence>
<name>A0A6N8F7Q8_9GAMM</name>
<dbReference type="Gene3D" id="3.40.50.200">
    <property type="entry name" value="Peptidase S8/S53 domain"/>
    <property type="match status" value="1"/>
</dbReference>
<feature type="domain" description="Cadherin" evidence="10">
    <location>
        <begin position="1073"/>
        <end position="1191"/>
    </location>
</feature>
<dbReference type="PRINTS" id="PR00723">
    <property type="entry name" value="SUBTILISIN"/>
</dbReference>
<feature type="active site" description="Charge relay system" evidence="6 7">
    <location>
        <position position="271"/>
    </location>
</feature>
<comment type="caution">
    <text evidence="11">The sequence shown here is derived from an EMBL/GenBank/DDBJ whole genome shotgun (WGS) entry which is preliminary data.</text>
</comment>
<dbReference type="PROSITE" id="PS51892">
    <property type="entry name" value="SUBTILASE"/>
    <property type="match status" value="1"/>
</dbReference>
<dbReference type="InterPro" id="IPR023828">
    <property type="entry name" value="Peptidase_S8_Ser-AS"/>
</dbReference>
<dbReference type="PROSITE" id="PS00137">
    <property type="entry name" value="SUBTILASE_HIS"/>
    <property type="match status" value="1"/>
</dbReference>
<dbReference type="SUPFAM" id="SSF52025">
    <property type="entry name" value="PA domain"/>
    <property type="match status" value="1"/>
</dbReference>
<dbReference type="CDD" id="cd04818">
    <property type="entry name" value="PA_subtilisin_1"/>
    <property type="match status" value="1"/>
</dbReference>
<dbReference type="InterPro" id="IPR036852">
    <property type="entry name" value="Peptidase_S8/S53_dom_sf"/>
</dbReference>
<gene>
    <name evidence="11" type="ORF">GNP35_07970</name>
</gene>
<dbReference type="InterPro" id="IPR022398">
    <property type="entry name" value="Peptidase_S8_His-AS"/>
</dbReference>
<evidence type="ECO:0000313" key="11">
    <source>
        <dbReference type="EMBL" id="MUH72423.1"/>
    </source>
</evidence>